<name>A0AAU8JMP1_9CYAN</name>
<dbReference type="EMBL" id="CP159837">
    <property type="protein sequence ID" value="XCM39308.1"/>
    <property type="molecule type" value="Genomic_DNA"/>
</dbReference>
<reference evidence="2" key="1">
    <citation type="submission" date="2024-07" db="EMBL/GenBank/DDBJ databases">
        <authorList>
            <person name="Kim Y.J."/>
            <person name="Jeong J.Y."/>
        </authorList>
    </citation>
    <scope>NUCLEOTIDE SEQUENCE</scope>
    <source>
        <strain evidence="2">GIHE-MW2</strain>
    </source>
</reference>
<sequence>MYDNSVDLARQLRQKAREILRIAQQLEQQAKQQSDKTGKNVTANHFSPGYSESLGT</sequence>
<accession>A0AAU8JMP1</accession>
<evidence type="ECO:0000313" key="2">
    <source>
        <dbReference type="EMBL" id="XCM39308.1"/>
    </source>
</evidence>
<dbReference type="AlphaFoldDB" id="A0AAU8JMP1"/>
<dbReference type="RefSeq" id="WP_156331501.1">
    <property type="nucleotide sequence ID" value="NZ_CP159837.1"/>
</dbReference>
<organism evidence="2">
    <name type="scientific">Planktothricoides raciborskii GIHE-MW2</name>
    <dbReference type="NCBI Taxonomy" id="2792601"/>
    <lineage>
        <taxon>Bacteria</taxon>
        <taxon>Bacillati</taxon>
        <taxon>Cyanobacteriota</taxon>
        <taxon>Cyanophyceae</taxon>
        <taxon>Oscillatoriophycideae</taxon>
        <taxon>Oscillatoriales</taxon>
        <taxon>Oscillatoriaceae</taxon>
        <taxon>Planktothricoides</taxon>
    </lineage>
</organism>
<proteinExistence type="predicted"/>
<evidence type="ECO:0000256" key="1">
    <source>
        <dbReference type="SAM" id="MobiDB-lite"/>
    </source>
</evidence>
<feature type="region of interest" description="Disordered" evidence="1">
    <location>
        <begin position="26"/>
        <end position="56"/>
    </location>
</feature>
<gene>
    <name evidence="2" type="ORF">ABWT76_002219</name>
</gene>
<protein>
    <submittedName>
        <fullName evidence="2">Uncharacterized protein</fullName>
    </submittedName>
</protein>